<dbReference type="InterPro" id="IPR040449">
    <property type="entry name" value="Peptidase_S66_N"/>
</dbReference>
<feature type="domain" description="LD-carboxypeptidase N-terminal" evidence="4">
    <location>
        <begin position="16"/>
        <end position="136"/>
    </location>
</feature>
<dbReference type="InterPro" id="IPR027478">
    <property type="entry name" value="LdcA_N"/>
</dbReference>
<feature type="active site" description="Nucleophile" evidence="3">
    <location>
        <position position="116"/>
    </location>
</feature>
<dbReference type="Gene3D" id="3.50.30.60">
    <property type="entry name" value="LD-carboxypeptidase A C-terminal domain-like"/>
    <property type="match status" value="1"/>
</dbReference>
<keyword evidence="2" id="KW-0378">Hydrolase</keyword>
<feature type="active site" description="Charge relay system" evidence="3">
    <location>
        <position position="315"/>
    </location>
</feature>
<protein>
    <recommendedName>
        <fullName evidence="8">LD-carboxypeptidase</fullName>
    </recommendedName>
</protein>
<organism evidence="6 7">
    <name type="scientific">Bacillus cereus (strain ZK / E33L)</name>
    <dbReference type="NCBI Taxonomy" id="288681"/>
    <lineage>
        <taxon>Bacteria</taxon>
        <taxon>Bacillati</taxon>
        <taxon>Bacillota</taxon>
        <taxon>Bacilli</taxon>
        <taxon>Bacillales</taxon>
        <taxon>Bacillaceae</taxon>
        <taxon>Bacillus</taxon>
        <taxon>Bacillus cereus group</taxon>
    </lineage>
</organism>
<dbReference type="EMBL" id="CP000040">
    <property type="protein sequence ID" value="AAY60402.1"/>
    <property type="molecule type" value="Genomic_DNA"/>
</dbReference>
<evidence type="ECO:0000313" key="7">
    <source>
        <dbReference type="Proteomes" id="UP000002612"/>
    </source>
</evidence>
<dbReference type="Proteomes" id="UP000002612">
    <property type="component" value="Plasmid pE33L466"/>
</dbReference>
<dbReference type="Gene3D" id="3.40.50.10740">
    <property type="entry name" value="Class I glutamine amidotransferase-like"/>
    <property type="match status" value="1"/>
</dbReference>
<dbReference type="Pfam" id="PF17676">
    <property type="entry name" value="Peptidase_S66C"/>
    <property type="match status" value="1"/>
</dbReference>
<accession>Q4V1K5</accession>
<evidence type="ECO:0000259" key="5">
    <source>
        <dbReference type="Pfam" id="PF17676"/>
    </source>
</evidence>
<dbReference type="PANTHER" id="PTHR30237:SF5">
    <property type="entry name" value="CARBOXYPEPTIDASE VC_A0337-RELATED"/>
    <property type="match status" value="1"/>
</dbReference>
<dbReference type="InterPro" id="IPR040921">
    <property type="entry name" value="Peptidase_S66C"/>
</dbReference>
<geneLocation type="plasmid" evidence="6 7">
    <name>pE33L466</name>
</geneLocation>
<feature type="active site" description="Charge relay system" evidence="3">
    <location>
        <position position="249"/>
    </location>
</feature>
<feature type="domain" description="LD-carboxypeptidase C-terminal" evidence="5">
    <location>
        <begin position="209"/>
        <end position="329"/>
    </location>
</feature>
<dbReference type="InterPro" id="IPR029062">
    <property type="entry name" value="Class_I_gatase-like"/>
</dbReference>
<dbReference type="AlphaFoldDB" id="Q4V1K5"/>
<evidence type="ECO:0008006" key="8">
    <source>
        <dbReference type="Google" id="ProtNLM"/>
    </source>
</evidence>
<dbReference type="SUPFAM" id="SSF52317">
    <property type="entry name" value="Class I glutamine amidotransferase-like"/>
    <property type="match status" value="1"/>
</dbReference>
<name>Q4V1K5_BACCZ</name>
<evidence type="ECO:0000256" key="3">
    <source>
        <dbReference type="PIRSR" id="PIRSR028757-1"/>
    </source>
</evidence>
<comment type="similarity">
    <text evidence="1">Belongs to the peptidase S66 family.</text>
</comment>
<evidence type="ECO:0000313" key="6">
    <source>
        <dbReference type="EMBL" id="AAY60402.1"/>
    </source>
</evidence>
<reference evidence="7" key="1">
    <citation type="journal article" date="2006" name="J. Bacteriol.">
        <title>Pathogenomic sequence analysis of Bacillus cereus and Bacillus thuringiensis isolates closely related to Bacillus anthracis.</title>
        <authorList>
            <person name="Han C.S."/>
            <person name="Xie G."/>
            <person name="Challacombe J.F."/>
            <person name="Altherr M.R."/>
            <person name="Bhotika S.S."/>
            <person name="Brown N."/>
            <person name="Bruce D."/>
            <person name="Campbell C.S."/>
            <person name="Campbell M.L."/>
            <person name="Chen J."/>
            <person name="Chertkov O."/>
            <person name="Cleland C."/>
            <person name="Dimitrijevic M."/>
            <person name="Doggett N.A."/>
            <person name="Fawcett J.J."/>
            <person name="Glavina T."/>
            <person name="Goodwin L.A."/>
            <person name="Green L.D."/>
            <person name="Hill K.K."/>
            <person name="Hitchcock P."/>
            <person name="Jackson P.J."/>
            <person name="Keim P."/>
            <person name="Kewalramani A.R."/>
            <person name="Longmire J."/>
            <person name="Lucas S."/>
            <person name="Malfatti S."/>
            <person name="McMurry K."/>
            <person name="Meincke L.J."/>
            <person name="Misra M."/>
            <person name="Moseman B.L."/>
            <person name="Mundt M."/>
            <person name="Munk A.C."/>
            <person name="Okinaka R.T."/>
            <person name="Parson-Quintana B."/>
            <person name="Reilly L.P."/>
            <person name="Richardson P."/>
            <person name="Robinson D.L."/>
            <person name="Rubin E."/>
            <person name="Saunders E."/>
            <person name="Tapia R."/>
            <person name="Tesmer J.G."/>
            <person name="Thayer N."/>
            <person name="Thompson L.S."/>
            <person name="Tice H."/>
            <person name="Ticknor L.O."/>
            <person name="Wills P.L."/>
            <person name="Brettin T.S."/>
            <person name="Gilna P."/>
        </authorList>
    </citation>
    <scope>NUCLEOTIDE SEQUENCE [LARGE SCALE GENOMIC DNA]</scope>
    <source>
        <strain evidence="7">ZK / E33L</strain>
        <plasmid evidence="7">pE33L466</plasmid>
    </source>
</reference>
<dbReference type="PANTHER" id="PTHR30237">
    <property type="entry name" value="MURAMOYLTETRAPEPTIDE CARBOXYPEPTIDASE"/>
    <property type="match status" value="1"/>
</dbReference>
<dbReference type="InterPro" id="IPR027461">
    <property type="entry name" value="Carboxypeptidase_A_C_sf"/>
</dbReference>
<dbReference type="InterPro" id="IPR003507">
    <property type="entry name" value="S66_fam"/>
</dbReference>
<dbReference type="GO" id="GO:0016787">
    <property type="term" value="F:hydrolase activity"/>
    <property type="evidence" value="ECO:0007669"/>
    <property type="project" value="UniProtKB-KW"/>
</dbReference>
<sequence>MLMIKYPTPLRKGNKIAVTAPSSGVEQSLHTLLTKAKKNVEKEGFYVIEGDTIWTESKSKSTSKDKRAKELTTFLTDDTISAIIPPWGGQFSMEVLSLIDWDRIKELPPKWILGYSDISTLSFTYTTITGNASAHGTNFIELSAPEWDELTARWVDVLGCSVNEEVVQYSSEYYQSSWERTFKNPGTGFYFDEKTEWKNLQGEDQIEFSGRLLGGVINTLQILIGTPFDKVKEFISEYTQKEGVVWYLETVGMSAAEIYRALWQMKLNGWFSNTNGILLGRATGYRPTKDFFLEDALTEVFGDVIPVIYDADIGHMPPQNILVNGAFANVNLINGRGTIKMKYI</sequence>
<dbReference type="Pfam" id="PF02016">
    <property type="entry name" value="Peptidase_S66"/>
    <property type="match status" value="1"/>
</dbReference>
<evidence type="ECO:0000256" key="2">
    <source>
        <dbReference type="ARBA" id="ARBA00022801"/>
    </source>
</evidence>
<evidence type="ECO:0000256" key="1">
    <source>
        <dbReference type="ARBA" id="ARBA00010233"/>
    </source>
</evidence>
<evidence type="ECO:0000259" key="4">
    <source>
        <dbReference type="Pfam" id="PF02016"/>
    </source>
</evidence>
<gene>
    <name evidence="6" type="primary">mccF</name>
    <name evidence="6" type="ordered locus">pE33L466_0245</name>
</gene>
<keyword evidence="6" id="KW-0614">Plasmid</keyword>
<dbReference type="CDD" id="cd07062">
    <property type="entry name" value="Peptidase_S66_mccF_like"/>
    <property type="match status" value="1"/>
</dbReference>
<dbReference type="KEGG" id="bcz:pE33L466_0245"/>
<dbReference type="PIRSF" id="PIRSF028757">
    <property type="entry name" value="LD-carboxypeptidase"/>
    <property type="match status" value="1"/>
</dbReference>
<proteinExistence type="inferred from homology"/>
<dbReference type="SUPFAM" id="SSF141986">
    <property type="entry name" value="LD-carboxypeptidase A C-terminal domain-like"/>
    <property type="match status" value="1"/>
</dbReference>